<reference evidence="2" key="2">
    <citation type="submission" date="2018-03" db="EMBL/GenBank/DDBJ databases">
        <title>The Triticum urartu genome reveals the dynamic nature of wheat genome evolution.</title>
        <authorList>
            <person name="Ling H."/>
            <person name="Ma B."/>
            <person name="Shi X."/>
            <person name="Liu H."/>
            <person name="Dong L."/>
            <person name="Sun H."/>
            <person name="Cao Y."/>
            <person name="Gao Q."/>
            <person name="Zheng S."/>
            <person name="Li Y."/>
            <person name="Yu Y."/>
            <person name="Du H."/>
            <person name="Qi M."/>
            <person name="Li Y."/>
            <person name="Yu H."/>
            <person name="Cui Y."/>
            <person name="Wang N."/>
            <person name="Chen C."/>
            <person name="Wu H."/>
            <person name="Zhao Y."/>
            <person name="Zhang J."/>
            <person name="Li Y."/>
            <person name="Zhou W."/>
            <person name="Zhang B."/>
            <person name="Hu W."/>
            <person name="Eijk M."/>
            <person name="Tang J."/>
            <person name="Witsenboer H."/>
            <person name="Zhao S."/>
            <person name="Li Z."/>
            <person name="Zhang A."/>
            <person name="Wang D."/>
            <person name="Liang C."/>
        </authorList>
    </citation>
    <scope>NUCLEOTIDE SEQUENCE [LARGE SCALE GENOMIC DNA]</scope>
    <source>
        <strain evidence="2">cv. G1812</strain>
    </source>
</reference>
<reference evidence="2" key="3">
    <citation type="submission" date="2022-06" db="UniProtKB">
        <authorList>
            <consortium name="EnsemblPlants"/>
        </authorList>
    </citation>
    <scope>IDENTIFICATION</scope>
</reference>
<protein>
    <submittedName>
        <fullName evidence="2">Uncharacterized protein</fullName>
    </submittedName>
</protein>
<feature type="compositionally biased region" description="Low complexity" evidence="1">
    <location>
        <begin position="65"/>
        <end position="80"/>
    </location>
</feature>
<organism evidence="2 3">
    <name type="scientific">Triticum urartu</name>
    <name type="common">Red wild einkorn</name>
    <name type="synonym">Crithodium urartu</name>
    <dbReference type="NCBI Taxonomy" id="4572"/>
    <lineage>
        <taxon>Eukaryota</taxon>
        <taxon>Viridiplantae</taxon>
        <taxon>Streptophyta</taxon>
        <taxon>Embryophyta</taxon>
        <taxon>Tracheophyta</taxon>
        <taxon>Spermatophyta</taxon>
        <taxon>Magnoliopsida</taxon>
        <taxon>Liliopsida</taxon>
        <taxon>Poales</taxon>
        <taxon>Poaceae</taxon>
        <taxon>BOP clade</taxon>
        <taxon>Pooideae</taxon>
        <taxon>Triticodae</taxon>
        <taxon>Triticeae</taxon>
        <taxon>Triticinae</taxon>
        <taxon>Triticum</taxon>
    </lineage>
</organism>
<keyword evidence="3" id="KW-1185">Reference proteome</keyword>
<dbReference type="EnsemblPlants" id="TuG1812G0400001484.01.T01">
    <property type="protein sequence ID" value="TuG1812G0400001484.01.T01.cds305413"/>
    <property type="gene ID" value="TuG1812G0400001484.01"/>
</dbReference>
<reference evidence="3" key="1">
    <citation type="journal article" date="2013" name="Nature">
        <title>Draft genome of the wheat A-genome progenitor Triticum urartu.</title>
        <authorList>
            <person name="Ling H.Q."/>
            <person name="Zhao S."/>
            <person name="Liu D."/>
            <person name="Wang J."/>
            <person name="Sun H."/>
            <person name="Zhang C."/>
            <person name="Fan H."/>
            <person name="Li D."/>
            <person name="Dong L."/>
            <person name="Tao Y."/>
            <person name="Gao C."/>
            <person name="Wu H."/>
            <person name="Li Y."/>
            <person name="Cui Y."/>
            <person name="Guo X."/>
            <person name="Zheng S."/>
            <person name="Wang B."/>
            <person name="Yu K."/>
            <person name="Liang Q."/>
            <person name="Yang W."/>
            <person name="Lou X."/>
            <person name="Chen J."/>
            <person name="Feng M."/>
            <person name="Jian J."/>
            <person name="Zhang X."/>
            <person name="Luo G."/>
            <person name="Jiang Y."/>
            <person name="Liu J."/>
            <person name="Wang Z."/>
            <person name="Sha Y."/>
            <person name="Zhang B."/>
            <person name="Wu H."/>
            <person name="Tang D."/>
            <person name="Shen Q."/>
            <person name="Xue P."/>
            <person name="Zou S."/>
            <person name="Wang X."/>
            <person name="Liu X."/>
            <person name="Wang F."/>
            <person name="Yang Y."/>
            <person name="An X."/>
            <person name="Dong Z."/>
            <person name="Zhang K."/>
            <person name="Zhang X."/>
            <person name="Luo M.C."/>
            <person name="Dvorak J."/>
            <person name="Tong Y."/>
            <person name="Wang J."/>
            <person name="Yang H."/>
            <person name="Li Z."/>
            <person name="Wang D."/>
            <person name="Zhang A."/>
            <person name="Wang J."/>
        </authorList>
    </citation>
    <scope>NUCLEOTIDE SEQUENCE</scope>
    <source>
        <strain evidence="3">cv. G1812</strain>
    </source>
</reference>
<accession>A0A8R7Q3A9</accession>
<evidence type="ECO:0000256" key="1">
    <source>
        <dbReference type="SAM" id="MobiDB-lite"/>
    </source>
</evidence>
<dbReference type="AlphaFoldDB" id="A0A8R7Q3A9"/>
<name>A0A8R7Q3A9_TRIUA</name>
<evidence type="ECO:0000313" key="2">
    <source>
        <dbReference type="EnsemblPlants" id="TuG1812G0400001484.01.T01.cds305413"/>
    </source>
</evidence>
<dbReference type="Gramene" id="TuG1812G0400001484.01.T01">
    <property type="protein sequence ID" value="TuG1812G0400001484.01.T01.cds305413"/>
    <property type="gene ID" value="TuG1812G0400001484.01"/>
</dbReference>
<feature type="compositionally biased region" description="Pro residues" evidence="1">
    <location>
        <begin position="81"/>
        <end position="97"/>
    </location>
</feature>
<proteinExistence type="predicted"/>
<sequence length="182" mass="19855">PRKATANRCITIISYHEFQRSQLIKTARAGEAHGGRSPTNAPRRLAKTTAWWAGGWPRRPPRRAPSPGRRAPPWCSRSSSPAPPSPPPAWRAPPPSPPRRRRRILLGGRTATLRPPRRCRLLRRPPGPPGIFPWRPTWLSSAGVCGCAASEKKVVVLCGVCCFARDVAAAGLPGFQLPSCIC</sequence>
<feature type="region of interest" description="Disordered" evidence="1">
    <location>
        <begin position="49"/>
        <end position="108"/>
    </location>
</feature>
<dbReference type="Proteomes" id="UP000015106">
    <property type="component" value="Chromosome 4"/>
</dbReference>
<evidence type="ECO:0000313" key="3">
    <source>
        <dbReference type="Proteomes" id="UP000015106"/>
    </source>
</evidence>